<dbReference type="EMBL" id="AEYI02001568">
    <property type="protein sequence ID" value="KFG35881.1"/>
    <property type="molecule type" value="Genomic_DNA"/>
</dbReference>
<dbReference type="FunFam" id="3.10.20.90:FF:000379">
    <property type="entry name" value="Ubiquitin/ribosomal protein CEP52"/>
    <property type="match status" value="1"/>
</dbReference>
<proteinExistence type="predicted"/>
<keyword evidence="2" id="KW-0472">Membrane</keyword>
<gene>
    <name evidence="4" type="ORF">TGP89_223125</name>
</gene>
<comment type="caution">
    <text evidence="4">The sequence shown here is derived from an EMBL/GenBank/DDBJ whole genome shotgun (WGS) entry which is preliminary data.</text>
</comment>
<feature type="transmembrane region" description="Helical" evidence="2">
    <location>
        <begin position="59"/>
        <end position="78"/>
    </location>
</feature>
<feature type="region of interest" description="Disordered" evidence="1">
    <location>
        <begin position="184"/>
        <end position="212"/>
    </location>
</feature>
<dbReference type="PANTHER" id="PTHR10666">
    <property type="entry name" value="UBIQUITIN"/>
    <property type="match status" value="1"/>
</dbReference>
<dbReference type="InterPro" id="IPR050158">
    <property type="entry name" value="Ubiquitin_ubiquitin-like"/>
</dbReference>
<sequence>MCAYVRCASASKMASLQTTQSTGTPSSLLLQLFLRGRQFSYHFIQPCTKARALCSSSSAILLALFVGVCAVGVPTAGLRCHGNFLRDTSTPADHLYGGMPVSIGRSISFPSYSLDREYLPREWVSRHSAPSYWNSCYRRGDSKTCFSAWGLREAYGSVPLAFASRRLAWRQPVSFIRSPKLGITNDGGGDKPSVPSAAVSVSSSLPSSSTSPFRVAAHSSSSDGMRWLLGVRGGFNLQVKTMSGKTVVLDNVQGSDSILDIKRRVEQREGIPVDQQRLVFNGKQLENGKTVQDYNLSENSVLHLVLRLRGGA</sequence>
<dbReference type="Proteomes" id="UP000028828">
    <property type="component" value="Unassembled WGS sequence"/>
</dbReference>
<dbReference type="VEuPathDB" id="ToxoDB:TGP89_223125"/>
<keyword evidence="2" id="KW-1133">Transmembrane helix</keyword>
<dbReference type="SMART" id="SM00213">
    <property type="entry name" value="UBQ"/>
    <property type="match status" value="1"/>
</dbReference>
<dbReference type="InterPro" id="IPR019956">
    <property type="entry name" value="Ubiquitin_dom"/>
</dbReference>
<dbReference type="OrthoDB" id="428577at2759"/>
<reference evidence="4 5" key="1">
    <citation type="submission" date="2014-03" db="EMBL/GenBank/DDBJ databases">
        <authorList>
            <person name="Sibley D."/>
            <person name="Venepally P."/>
            <person name="Karamycheva S."/>
            <person name="Hadjithomas M."/>
            <person name="Khan A."/>
            <person name="Brunk B."/>
            <person name="Roos D."/>
            <person name="Caler E."/>
            <person name="Lorenzi H."/>
        </authorList>
    </citation>
    <scope>NUCLEOTIDE SEQUENCE [LARGE SCALE GENOMIC DNA]</scope>
    <source>
        <strain evidence="5">p89</strain>
    </source>
</reference>
<evidence type="ECO:0000256" key="1">
    <source>
        <dbReference type="SAM" id="MobiDB-lite"/>
    </source>
</evidence>
<dbReference type="Pfam" id="PF00240">
    <property type="entry name" value="ubiquitin"/>
    <property type="match status" value="1"/>
</dbReference>
<dbReference type="InterPro" id="IPR000626">
    <property type="entry name" value="Ubiquitin-like_dom"/>
</dbReference>
<protein>
    <submittedName>
        <fullName evidence="4">Ubiquitin family protein</fullName>
    </submittedName>
</protein>
<evidence type="ECO:0000313" key="4">
    <source>
        <dbReference type="EMBL" id="KFG35881.1"/>
    </source>
</evidence>
<evidence type="ECO:0000259" key="3">
    <source>
        <dbReference type="PROSITE" id="PS50053"/>
    </source>
</evidence>
<name>A0A086JUR3_TOXGO</name>
<dbReference type="AlphaFoldDB" id="A0A086JUR3"/>
<accession>A0A086JUR3</accession>
<evidence type="ECO:0000256" key="2">
    <source>
        <dbReference type="SAM" id="Phobius"/>
    </source>
</evidence>
<dbReference type="InterPro" id="IPR029071">
    <property type="entry name" value="Ubiquitin-like_domsf"/>
</dbReference>
<dbReference type="PRINTS" id="PR00348">
    <property type="entry name" value="UBIQUITIN"/>
</dbReference>
<evidence type="ECO:0000313" key="5">
    <source>
        <dbReference type="Proteomes" id="UP000028828"/>
    </source>
</evidence>
<dbReference type="Gene3D" id="3.10.20.90">
    <property type="entry name" value="Phosphatidylinositol 3-kinase Catalytic Subunit, Chain A, domain 1"/>
    <property type="match status" value="1"/>
</dbReference>
<dbReference type="SUPFAM" id="SSF54236">
    <property type="entry name" value="Ubiquitin-like"/>
    <property type="match status" value="1"/>
</dbReference>
<feature type="compositionally biased region" description="Low complexity" evidence="1">
    <location>
        <begin position="192"/>
        <end position="212"/>
    </location>
</feature>
<feature type="domain" description="Ubiquitin-like" evidence="3">
    <location>
        <begin position="235"/>
        <end position="311"/>
    </location>
</feature>
<dbReference type="PROSITE" id="PS50053">
    <property type="entry name" value="UBIQUITIN_2"/>
    <property type="match status" value="1"/>
</dbReference>
<keyword evidence="2" id="KW-0812">Transmembrane</keyword>
<organism evidence="4 5">
    <name type="scientific">Toxoplasma gondii p89</name>
    <dbReference type="NCBI Taxonomy" id="943119"/>
    <lineage>
        <taxon>Eukaryota</taxon>
        <taxon>Sar</taxon>
        <taxon>Alveolata</taxon>
        <taxon>Apicomplexa</taxon>
        <taxon>Conoidasida</taxon>
        <taxon>Coccidia</taxon>
        <taxon>Eucoccidiorida</taxon>
        <taxon>Eimeriorina</taxon>
        <taxon>Sarcocystidae</taxon>
        <taxon>Toxoplasma</taxon>
    </lineage>
</organism>